<dbReference type="GeneID" id="20525655"/>
<dbReference type="PANTHER" id="PTHR10067">
    <property type="entry name" value="PHOSPHATIDYLSERINE DECARBOXYLASE"/>
    <property type="match status" value="1"/>
</dbReference>
<evidence type="ECO:0000256" key="1">
    <source>
        <dbReference type="ARBA" id="ARBA00001928"/>
    </source>
</evidence>
<keyword evidence="9" id="KW-1208">Phospholipid metabolism</keyword>
<dbReference type="Pfam" id="PF02666">
    <property type="entry name" value="PS_Dcarbxylase"/>
    <property type="match status" value="1"/>
</dbReference>
<dbReference type="eggNOG" id="KOG2419">
    <property type="taxonomic scope" value="Eukaryota"/>
</dbReference>
<name>A0A058ZIP7_FONAL</name>
<evidence type="ECO:0000313" key="12">
    <source>
        <dbReference type="EMBL" id="KCV73392.1"/>
    </source>
</evidence>
<dbReference type="RefSeq" id="XP_009493093.1">
    <property type="nucleotide sequence ID" value="XM_009494818.1"/>
</dbReference>
<accession>A0A058ZIP7</accession>
<keyword evidence="7" id="KW-0594">Phospholipid biosynthesis</keyword>
<dbReference type="EMBL" id="KB932201">
    <property type="protein sequence ID" value="KCV73392.1"/>
    <property type="molecule type" value="Genomic_DNA"/>
</dbReference>
<evidence type="ECO:0000256" key="4">
    <source>
        <dbReference type="ARBA" id="ARBA00022516"/>
    </source>
</evidence>
<protein>
    <recommendedName>
        <fullName evidence="3">phosphatidylserine decarboxylase</fullName>
        <ecNumber evidence="3">4.1.1.65</ecNumber>
    </recommendedName>
</protein>
<keyword evidence="4" id="KW-0444">Lipid biosynthesis</keyword>
<dbReference type="PANTHER" id="PTHR10067:SF17">
    <property type="entry name" value="PHOSPHATIDYLSERINE DECARBOXYLASE PROENZYME 2"/>
    <property type="match status" value="1"/>
</dbReference>
<evidence type="ECO:0000256" key="6">
    <source>
        <dbReference type="ARBA" id="ARBA00023098"/>
    </source>
</evidence>
<evidence type="ECO:0000256" key="10">
    <source>
        <dbReference type="ARBA" id="ARBA00023317"/>
    </source>
</evidence>
<evidence type="ECO:0000256" key="9">
    <source>
        <dbReference type="ARBA" id="ARBA00023264"/>
    </source>
</evidence>
<organism evidence="12">
    <name type="scientific">Fonticula alba</name>
    <name type="common">Slime mold</name>
    <dbReference type="NCBI Taxonomy" id="691883"/>
    <lineage>
        <taxon>Eukaryota</taxon>
        <taxon>Rotosphaerida</taxon>
        <taxon>Fonticulaceae</taxon>
        <taxon>Fonticula</taxon>
    </lineage>
</organism>
<keyword evidence="13" id="KW-1185">Reference proteome</keyword>
<evidence type="ECO:0000256" key="3">
    <source>
        <dbReference type="ARBA" id="ARBA00012243"/>
    </source>
</evidence>
<evidence type="ECO:0000256" key="7">
    <source>
        <dbReference type="ARBA" id="ARBA00023209"/>
    </source>
</evidence>
<comment type="cofactor">
    <cofactor evidence="1">
        <name>pyruvate</name>
        <dbReference type="ChEBI" id="CHEBI:15361"/>
    </cofactor>
</comment>
<keyword evidence="8" id="KW-0456">Lyase</keyword>
<reference evidence="12" key="1">
    <citation type="submission" date="2013-04" db="EMBL/GenBank/DDBJ databases">
        <title>The Genome Sequence of Fonticula alba ATCC 38817.</title>
        <authorList>
            <consortium name="The Broad Institute Genomics Platform"/>
            <person name="Russ C."/>
            <person name="Cuomo C."/>
            <person name="Burger G."/>
            <person name="Gray M.W."/>
            <person name="Holland P.W.H."/>
            <person name="King N."/>
            <person name="Lang F.B.F."/>
            <person name="Roger A.J."/>
            <person name="Ruiz-Trillo I."/>
            <person name="Brown M."/>
            <person name="Walker B."/>
            <person name="Young S."/>
            <person name="Zeng Q."/>
            <person name="Gargeya S."/>
            <person name="Fitzgerald M."/>
            <person name="Haas B."/>
            <person name="Abouelleil A."/>
            <person name="Allen A.W."/>
            <person name="Alvarado L."/>
            <person name="Arachchi H.M."/>
            <person name="Berlin A.M."/>
            <person name="Chapman S.B."/>
            <person name="Gainer-Dewar J."/>
            <person name="Goldberg J."/>
            <person name="Griggs A."/>
            <person name="Gujja S."/>
            <person name="Hansen M."/>
            <person name="Howarth C."/>
            <person name="Imamovic A."/>
            <person name="Ireland A."/>
            <person name="Larimer J."/>
            <person name="McCowan C."/>
            <person name="Murphy C."/>
            <person name="Pearson M."/>
            <person name="Poon T.W."/>
            <person name="Priest M."/>
            <person name="Roberts A."/>
            <person name="Saif S."/>
            <person name="Shea T."/>
            <person name="Sisk P."/>
            <person name="Sykes S."/>
            <person name="Wortman J."/>
            <person name="Nusbaum C."/>
            <person name="Birren B."/>
        </authorList>
    </citation>
    <scope>NUCLEOTIDE SEQUENCE [LARGE SCALE GENOMIC DNA]</scope>
    <source>
        <strain evidence="12">ATCC 38817</strain>
    </source>
</reference>
<dbReference type="AlphaFoldDB" id="A0A058ZIP7"/>
<dbReference type="STRING" id="691883.A0A058ZIP7"/>
<evidence type="ECO:0000256" key="11">
    <source>
        <dbReference type="ARBA" id="ARBA00024326"/>
    </source>
</evidence>
<evidence type="ECO:0000256" key="5">
    <source>
        <dbReference type="ARBA" id="ARBA00022793"/>
    </source>
</evidence>
<evidence type="ECO:0000256" key="2">
    <source>
        <dbReference type="ARBA" id="ARBA00005189"/>
    </source>
</evidence>
<dbReference type="Proteomes" id="UP000030693">
    <property type="component" value="Unassembled WGS sequence"/>
</dbReference>
<dbReference type="InterPro" id="IPR003817">
    <property type="entry name" value="PS_Dcarbxylase"/>
</dbReference>
<comment type="pathway">
    <text evidence="2">Lipid metabolism.</text>
</comment>
<dbReference type="NCBIfam" id="TIGR00163">
    <property type="entry name" value="PS_decarb"/>
    <property type="match status" value="1"/>
</dbReference>
<evidence type="ECO:0000256" key="8">
    <source>
        <dbReference type="ARBA" id="ARBA00023239"/>
    </source>
</evidence>
<comment type="pathway">
    <text evidence="11">Phospholipid metabolism; phosphatidylethanolamine biosynthesis.</text>
</comment>
<dbReference type="UniPathway" id="UPA00558"/>
<evidence type="ECO:0000313" key="13">
    <source>
        <dbReference type="Proteomes" id="UP000030693"/>
    </source>
</evidence>
<keyword evidence="5" id="KW-0210">Decarboxylase</keyword>
<dbReference type="OrthoDB" id="5973539at2759"/>
<keyword evidence="10" id="KW-0670">Pyruvate</keyword>
<proteinExistence type="predicted"/>
<dbReference type="InterPro" id="IPR033177">
    <property type="entry name" value="PSD-B"/>
</dbReference>
<gene>
    <name evidence="12" type="ORF">H696_00930</name>
</gene>
<keyword evidence="6" id="KW-0443">Lipid metabolism</keyword>
<sequence>MGTHVHDGHAALDRLTLPRDGSDAELSGLLLQDMECGNTPAAMSTSHLLERPAILPCGHDCLADVHSPPVSCVVGGQCSADLCQPPLELLSITSLDVVEAPLPAGHFAVFSFGMSTFRTSVFRDGRSPLPEGNLLAFLLVRSYETQYPLKISLYRHRRLASSNELIGEGYVDVALLRRDDRQQFSIPCIMSPTGSSEATFTLTIAGRLLSWRAIQESFFAHADAALGGQCLEDVPLDRLATLLDQWTMHVCSAFENLETAGPLAKRYLLVHSLTYTLLHAPSQRVLGLLSGDAPANGTGTSTLSLSSGGSCHSDSLPDDPAAAYPVAASTEYLAELDRALGEAGADMVLSLPEEMTHAYSENPFIVGAFFSEAQARRGRIARILRRPHRAGDLKSSISVVDRATGLAMVETIPSAVRLSIRALYNQNQLLRRSLESATIRNLFLRLSIRQGRKYNDPRSAQYIAGFVDFHQINMEDFEAPAPGRPDQHYGYQTFNEFFFRPLRPGARPMASPGDERICLVPADCRLTLFRTVNDATRLWIKGRNFSLEALLRLDLAPGGLSLDASRFHHGALALCRLAPQDYHRFHSPVAGRVVACIDVPGALYSVNPMAIRGTEIDVLTDNKRVVLVIDSPEFGLVAYVIVGAMMVGSIVFTGPHRVGEEIRRFDEIGYFAFGGSTVVCLFEPGRFTPDSDLERNSQRPIETLVRVGTSMGTAAAGLR</sequence>
<dbReference type="GO" id="GO:0006646">
    <property type="term" value="P:phosphatidylethanolamine biosynthetic process"/>
    <property type="evidence" value="ECO:0007669"/>
    <property type="project" value="UniProtKB-UniPathway"/>
</dbReference>
<dbReference type="EC" id="4.1.1.65" evidence="3"/>
<dbReference type="GO" id="GO:0004609">
    <property type="term" value="F:phosphatidylserine decarboxylase activity"/>
    <property type="evidence" value="ECO:0007669"/>
    <property type="project" value="UniProtKB-EC"/>
</dbReference>